<dbReference type="InterPro" id="IPR013083">
    <property type="entry name" value="Znf_RING/FYVE/PHD"/>
</dbReference>
<feature type="compositionally biased region" description="Acidic residues" evidence="5">
    <location>
        <begin position="32"/>
        <end position="61"/>
    </location>
</feature>
<feature type="region of interest" description="Disordered" evidence="5">
    <location>
        <begin position="454"/>
        <end position="508"/>
    </location>
</feature>
<keyword evidence="2 4" id="KW-0863">Zinc-finger</keyword>
<dbReference type="AlphaFoldDB" id="A0AAV9U258"/>
<dbReference type="InterPro" id="IPR019787">
    <property type="entry name" value="Znf_PHD-finger"/>
</dbReference>
<evidence type="ECO:0000256" key="4">
    <source>
        <dbReference type="PROSITE-ProRule" id="PRU00146"/>
    </source>
</evidence>
<dbReference type="PROSITE" id="PS50016">
    <property type="entry name" value="ZF_PHD_2"/>
    <property type="match status" value="1"/>
</dbReference>
<feature type="region of interest" description="Disordered" evidence="5">
    <location>
        <begin position="530"/>
        <end position="561"/>
    </location>
</feature>
<dbReference type="SMART" id="SM00249">
    <property type="entry name" value="PHD"/>
    <property type="match status" value="1"/>
</dbReference>
<keyword evidence="3" id="KW-0862">Zinc</keyword>
<feature type="region of interest" description="Disordered" evidence="5">
    <location>
        <begin position="1"/>
        <end position="238"/>
    </location>
</feature>
<feature type="compositionally biased region" description="Basic residues" evidence="5">
    <location>
        <begin position="131"/>
        <end position="144"/>
    </location>
</feature>
<dbReference type="Pfam" id="PF00628">
    <property type="entry name" value="PHD"/>
    <property type="match status" value="1"/>
</dbReference>
<keyword evidence="8" id="KW-1185">Reference proteome</keyword>
<keyword evidence="1" id="KW-0479">Metal-binding</keyword>
<feature type="compositionally biased region" description="Acidic residues" evidence="5">
    <location>
        <begin position="479"/>
        <end position="493"/>
    </location>
</feature>
<feature type="region of interest" description="Disordered" evidence="5">
    <location>
        <begin position="306"/>
        <end position="383"/>
    </location>
</feature>
<feature type="domain" description="PHD-type" evidence="6">
    <location>
        <begin position="252"/>
        <end position="308"/>
    </location>
</feature>
<reference evidence="7 8" key="1">
    <citation type="submission" date="2019-10" db="EMBL/GenBank/DDBJ databases">
        <authorList>
            <person name="Palmer J.M."/>
        </authorList>
    </citation>
    <scope>NUCLEOTIDE SEQUENCE [LARGE SCALE GENOMIC DNA]</scope>
    <source>
        <strain evidence="7 8">TWF730</strain>
    </source>
</reference>
<dbReference type="SUPFAM" id="SSF57903">
    <property type="entry name" value="FYVE/PHD zinc finger"/>
    <property type="match status" value="1"/>
</dbReference>
<comment type="caution">
    <text evidence="7">The sequence shown here is derived from an EMBL/GenBank/DDBJ whole genome shotgun (WGS) entry which is preliminary data.</text>
</comment>
<name>A0AAV9U258_9PEZI</name>
<dbReference type="Gene3D" id="3.30.40.10">
    <property type="entry name" value="Zinc/RING finger domain, C3HC4 (zinc finger)"/>
    <property type="match status" value="1"/>
</dbReference>
<evidence type="ECO:0000313" key="7">
    <source>
        <dbReference type="EMBL" id="KAK6333871.1"/>
    </source>
</evidence>
<dbReference type="GO" id="GO:0008270">
    <property type="term" value="F:zinc ion binding"/>
    <property type="evidence" value="ECO:0007669"/>
    <property type="project" value="UniProtKB-KW"/>
</dbReference>
<dbReference type="InterPro" id="IPR019786">
    <property type="entry name" value="Zinc_finger_PHD-type_CS"/>
</dbReference>
<dbReference type="InterPro" id="IPR011011">
    <property type="entry name" value="Znf_FYVE_PHD"/>
</dbReference>
<proteinExistence type="predicted"/>
<evidence type="ECO:0000256" key="1">
    <source>
        <dbReference type="ARBA" id="ARBA00022723"/>
    </source>
</evidence>
<evidence type="ECO:0000256" key="5">
    <source>
        <dbReference type="SAM" id="MobiDB-lite"/>
    </source>
</evidence>
<feature type="compositionally biased region" description="Basic and acidic residues" evidence="5">
    <location>
        <begin position="333"/>
        <end position="359"/>
    </location>
</feature>
<protein>
    <recommendedName>
        <fullName evidence="6">PHD-type domain-containing protein</fullName>
    </recommendedName>
</protein>
<evidence type="ECO:0000256" key="2">
    <source>
        <dbReference type="ARBA" id="ARBA00022771"/>
    </source>
</evidence>
<evidence type="ECO:0000259" key="6">
    <source>
        <dbReference type="PROSITE" id="PS50016"/>
    </source>
</evidence>
<accession>A0AAV9U258</accession>
<feature type="compositionally biased region" description="Basic and acidic residues" evidence="5">
    <location>
        <begin position="312"/>
        <end position="326"/>
    </location>
</feature>
<feature type="compositionally biased region" description="Polar residues" evidence="5">
    <location>
        <begin position="149"/>
        <end position="173"/>
    </location>
</feature>
<gene>
    <name evidence="7" type="ORF">TWF730_004054</name>
</gene>
<organism evidence="7 8">
    <name type="scientific">Orbilia blumenaviensis</name>
    <dbReference type="NCBI Taxonomy" id="1796055"/>
    <lineage>
        <taxon>Eukaryota</taxon>
        <taxon>Fungi</taxon>
        <taxon>Dikarya</taxon>
        <taxon>Ascomycota</taxon>
        <taxon>Pezizomycotina</taxon>
        <taxon>Orbiliomycetes</taxon>
        <taxon>Orbiliales</taxon>
        <taxon>Orbiliaceae</taxon>
        <taxon>Orbilia</taxon>
    </lineage>
</organism>
<dbReference type="EMBL" id="JAVHNS010000016">
    <property type="protein sequence ID" value="KAK6333871.1"/>
    <property type="molecule type" value="Genomic_DNA"/>
</dbReference>
<feature type="compositionally biased region" description="Basic and acidic residues" evidence="5">
    <location>
        <begin position="546"/>
        <end position="561"/>
    </location>
</feature>
<evidence type="ECO:0000313" key="8">
    <source>
        <dbReference type="Proteomes" id="UP001373714"/>
    </source>
</evidence>
<dbReference type="Proteomes" id="UP001373714">
    <property type="component" value="Unassembled WGS sequence"/>
</dbReference>
<sequence>MAAVAPMSRPIIKLHFSAGTNNPTPPLPLPAELEEEEAVVEDERESEEPESSGNDGDYDDVESLKEYSKQPGADTAGRHRRMNDSTVDIDRSISNTGPAPVAPFRPIRIILKAPKRNPEDTEEMAATASPVRKKRKRRRSKTSLRRYDSSTSSEEYIQSGFRTLSGRTIINPNTRKEQPQSPPSHPQSPLKASKPHAKPQVSRSYSKPKSPPSPSPTAAKHLDWSPISPRTTRGGRTFMDPIQEAIRRSIIEAQCVSCRKAADSRGDKIVFCDGCERAYHQKCHLPNIDQSYIEVVEKNWYCSQCPQGGGDEQEKKEDEEGEKGRESEEDAEIERKKEGVIKEPGSHQDESRRAEEAGDNRFCPAEEEEQTKRSQPTNNLPHSAVINTAPAESQDMEESVKQLSDEQHKLFLKTLTHSDLADLVCRLRENGAAYNFTFPAGMKNKLSNFIHAQKEKNKEKKRKHSELSEKTELEAGQAIDDEEGEGEDSEDETPELKHPKLTPSQRYWLWREDPQSPAITHLVYRNGVGRPAHEVYPPLHPFPGKKQQDPPNPDRRDGEET</sequence>
<dbReference type="InterPro" id="IPR001965">
    <property type="entry name" value="Znf_PHD"/>
</dbReference>
<evidence type="ECO:0000256" key="3">
    <source>
        <dbReference type="ARBA" id="ARBA00022833"/>
    </source>
</evidence>
<dbReference type="PROSITE" id="PS01359">
    <property type="entry name" value="ZF_PHD_1"/>
    <property type="match status" value="1"/>
</dbReference>